<sequence>MRQDAANPSGAQKAGGAQSRAARPEEIELRPGLWCSLLECETGADMRVEHEFASDRIDFGFVLSGSFEARFKGARPGFALARSAPGIGGLKHLGPHCAVAEIARGERLRLLHLHVSPEALHALLRGDLSAVPVELRPVLEGGACGDLLRTAPMDPAVLGAAHQMFCHGGCGRASCLMLEGKALELLAMQLNSLSGGAAPGRGAPLGHRDLRAVREARDILVSDVAHTPSLPELSRQVGLGLQKLQAGFQQLYGTTLYGYLKECRLQKARMLFDSGGMNVSEVAWEIGYTNLSHFSAAFRRRFGVLPKQYSRAQQRGWRSSAASGQVLAQAVAS</sequence>
<keyword evidence="2" id="KW-0238">DNA-binding</keyword>
<name>A0A238Y904_9BACT</name>
<feature type="domain" description="HTH araC/xylS-type" evidence="5">
    <location>
        <begin position="214"/>
        <end position="312"/>
    </location>
</feature>
<reference evidence="6 7" key="1">
    <citation type="submission" date="2017-06" db="EMBL/GenBank/DDBJ databases">
        <authorList>
            <person name="Kim H.J."/>
            <person name="Triplett B.A."/>
        </authorList>
    </citation>
    <scope>NUCLEOTIDE SEQUENCE [LARGE SCALE GENOMIC DNA]</scope>
    <source>
        <strain evidence="6 7">DSM 13116</strain>
    </source>
</reference>
<feature type="region of interest" description="Disordered" evidence="4">
    <location>
        <begin position="1"/>
        <end position="23"/>
    </location>
</feature>
<protein>
    <submittedName>
        <fullName evidence="6">Transcriptional regulator, AraC family</fullName>
    </submittedName>
</protein>
<dbReference type="InterPro" id="IPR053142">
    <property type="entry name" value="PchR_regulatory_protein"/>
</dbReference>
<evidence type="ECO:0000259" key="5">
    <source>
        <dbReference type="PROSITE" id="PS01124"/>
    </source>
</evidence>
<dbReference type="GO" id="GO:0043565">
    <property type="term" value="F:sequence-specific DNA binding"/>
    <property type="evidence" value="ECO:0007669"/>
    <property type="project" value="InterPro"/>
</dbReference>
<dbReference type="EMBL" id="FZOC01000001">
    <property type="protein sequence ID" value="SNR67064.1"/>
    <property type="molecule type" value="Genomic_DNA"/>
</dbReference>
<dbReference type="InterPro" id="IPR020449">
    <property type="entry name" value="Tscrpt_reg_AraC-type_HTH"/>
</dbReference>
<dbReference type="PANTHER" id="PTHR47893:SF1">
    <property type="entry name" value="REGULATORY PROTEIN PCHR"/>
    <property type="match status" value="1"/>
</dbReference>
<dbReference type="PROSITE" id="PS01124">
    <property type="entry name" value="HTH_ARAC_FAMILY_2"/>
    <property type="match status" value="1"/>
</dbReference>
<evidence type="ECO:0000256" key="3">
    <source>
        <dbReference type="ARBA" id="ARBA00023163"/>
    </source>
</evidence>
<dbReference type="SUPFAM" id="SSF46689">
    <property type="entry name" value="Homeodomain-like"/>
    <property type="match status" value="1"/>
</dbReference>
<evidence type="ECO:0000256" key="4">
    <source>
        <dbReference type="SAM" id="MobiDB-lite"/>
    </source>
</evidence>
<dbReference type="RefSeq" id="WP_179216865.1">
    <property type="nucleotide sequence ID" value="NZ_FZOC01000001.1"/>
</dbReference>
<dbReference type="GO" id="GO:0003700">
    <property type="term" value="F:DNA-binding transcription factor activity"/>
    <property type="evidence" value="ECO:0007669"/>
    <property type="project" value="InterPro"/>
</dbReference>
<keyword evidence="3" id="KW-0804">Transcription</keyword>
<dbReference type="Pfam" id="PF12833">
    <property type="entry name" value="HTH_18"/>
    <property type="match status" value="1"/>
</dbReference>
<dbReference type="Proteomes" id="UP000198324">
    <property type="component" value="Unassembled WGS sequence"/>
</dbReference>
<dbReference type="PANTHER" id="PTHR47893">
    <property type="entry name" value="REGULATORY PROTEIN PCHR"/>
    <property type="match status" value="1"/>
</dbReference>
<keyword evidence="1" id="KW-0805">Transcription regulation</keyword>
<evidence type="ECO:0000256" key="2">
    <source>
        <dbReference type="ARBA" id="ARBA00023125"/>
    </source>
</evidence>
<dbReference type="InterPro" id="IPR009057">
    <property type="entry name" value="Homeodomain-like_sf"/>
</dbReference>
<dbReference type="PRINTS" id="PR00032">
    <property type="entry name" value="HTHARAC"/>
</dbReference>
<accession>A0A238Y904</accession>
<dbReference type="SMART" id="SM00342">
    <property type="entry name" value="HTH_ARAC"/>
    <property type="match status" value="1"/>
</dbReference>
<gene>
    <name evidence="6" type="ORF">SAMN04488503_0757</name>
</gene>
<evidence type="ECO:0000256" key="1">
    <source>
        <dbReference type="ARBA" id="ARBA00023015"/>
    </source>
</evidence>
<dbReference type="Gene3D" id="1.10.10.60">
    <property type="entry name" value="Homeodomain-like"/>
    <property type="match status" value="1"/>
</dbReference>
<dbReference type="AlphaFoldDB" id="A0A238Y904"/>
<dbReference type="InterPro" id="IPR018060">
    <property type="entry name" value="HTH_AraC"/>
</dbReference>
<evidence type="ECO:0000313" key="6">
    <source>
        <dbReference type="EMBL" id="SNR67064.1"/>
    </source>
</evidence>
<organism evidence="6 7">
    <name type="scientific">Humidesulfovibrio mexicanus</name>
    <dbReference type="NCBI Taxonomy" id="147047"/>
    <lineage>
        <taxon>Bacteria</taxon>
        <taxon>Pseudomonadati</taxon>
        <taxon>Thermodesulfobacteriota</taxon>
        <taxon>Desulfovibrionia</taxon>
        <taxon>Desulfovibrionales</taxon>
        <taxon>Desulfovibrionaceae</taxon>
        <taxon>Humidesulfovibrio</taxon>
    </lineage>
</organism>
<proteinExistence type="predicted"/>
<evidence type="ECO:0000313" key="7">
    <source>
        <dbReference type="Proteomes" id="UP000198324"/>
    </source>
</evidence>
<keyword evidence="7" id="KW-1185">Reference proteome</keyword>